<dbReference type="RefSeq" id="WP_152765528.1">
    <property type="nucleotide sequence ID" value="NZ_WHNP01000046.1"/>
</dbReference>
<evidence type="ECO:0000313" key="4">
    <source>
        <dbReference type="Proteomes" id="UP000484381"/>
    </source>
</evidence>
<dbReference type="Proteomes" id="UP000484381">
    <property type="component" value="Unassembled WGS sequence"/>
</dbReference>
<reference evidence="3 4" key="1">
    <citation type="submission" date="2019-10" db="EMBL/GenBank/DDBJ databases">
        <title>Paraburkholderia sp. isolated from nodules of Mimosa pudica from Brazilian Atlantic Forest soils.</title>
        <authorList>
            <person name="Paulitsch F."/>
            <person name="Hungria M."/>
            <person name="Dall'Agnol R."/>
        </authorList>
    </citation>
    <scope>NUCLEOTIDE SEQUENCE [LARGE SCALE GENOMIC DNA]</scope>
    <source>
        <strain evidence="3 4">CNPSo 3157</strain>
    </source>
</reference>
<feature type="compositionally biased region" description="Low complexity" evidence="1">
    <location>
        <begin position="86"/>
        <end position="140"/>
    </location>
</feature>
<feature type="region of interest" description="Disordered" evidence="1">
    <location>
        <begin position="69"/>
        <end position="181"/>
    </location>
</feature>
<feature type="compositionally biased region" description="Basic and acidic residues" evidence="1">
    <location>
        <begin position="69"/>
        <end position="84"/>
    </location>
</feature>
<evidence type="ECO:0000256" key="1">
    <source>
        <dbReference type="SAM" id="MobiDB-lite"/>
    </source>
</evidence>
<comment type="caution">
    <text evidence="3">The sequence shown here is derived from an EMBL/GenBank/DDBJ whole genome shotgun (WGS) entry which is preliminary data.</text>
</comment>
<proteinExistence type="predicted"/>
<name>A0A7X1NGR6_9BURK</name>
<accession>A0A7X1NGR6</accession>
<feature type="signal peptide" evidence="2">
    <location>
        <begin position="1"/>
        <end position="27"/>
    </location>
</feature>
<organism evidence="3 4">
    <name type="scientific">Paraburkholderia franconis</name>
    <dbReference type="NCBI Taxonomy" id="2654983"/>
    <lineage>
        <taxon>Bacteria</taxon>
        <taxon>Pseudomonadati</taxon>
        <taxon>Pseudomonadota</taxon>
        <taxon>Betaproteobacteria</taxon>
        <taxon>Burkholderiales</taxon>
        <taxon>Burkholderiaceae</taxon>
        <taxon>Paraburkholderia</taxon>
    </lineage>
</organism>
<evidence type="ECO:0000256" key="2">
    <source>
        <dbReference type="SAM" id="SignalP"/>
    </source>
</evidence>
<keyword evidence="2" id="KW-0732">Signal</keyword>
<dbReference type="EMBL" id="WHNP01000046">
    <property type="protein sequence ID" value="MPW21594.1"/>
    <property type="molecule type" value="Genomic_DNA"/>
</dbReference>
<feature type="chain" id="PRO_5030658359" description="DUF995 domain-containing protein" evidence="2">
    <location>
        <begin position="28"/>
        <end position="321"/>
    </location>
</feature>
<evidence type="ECO:0008006" key="5">
    <source>
        <dbReference type="Google" id="ProtNLM"/>
    </source>
</evidence>
<feature type="compositionally biased region" description="Low complexity" evidence="1">
    <location>
        <begin position="147"/>
        <end position="171"/>
    </location>
</feature>
<sequence>MKFTRRTCAGMLSGLLALLCADSTVVAKHDRVRWSTQWQLAAGRVRAAPTSEGVLIERVNFFLDQDAQTKEEDAQKKHKAEQQHRAATARPKPSPKAASAAAASIARPAASQPQASASSAAATRTEHGAQSAASEPAPSQGDASATPAAKLVPASSAASSPTIASAPAQISPHERNQGTSTNAATAAALNPVEPGIASHSGGSLPSRLTRDQLIPLMRGATILRTNTSGALRQWVNGPDGTLTVYWAGGGFLQPHSASGKWSVTEDGHFCLQIDWPDMPENWCRFMERTANGAYQPIPDSADATWTPPKDKTEWRPMTILR</sequence>
<gene>
    <name evidence="3" type="ORF">GCT13_33170</name>
</gene>
<protein>
    <recommendedName>
        <fullName evidence="5">DUF995 domain-containing protein</fullName>
    </recommendedName>
</protein>
<evidence type="ECO:0000313" key="3">
    <source>
        <dbReference type="EMBL" id="MPW21594.1"/>
    </source>
</evidence>
<dbReference type="AlphaFoldDB" id="A0A7X1NGR6"/>
<keyword evidence="4" id="KW-1185">Reference proteome</keyword>